<keyword evidence="4" id="KW-1185">Reference proteome</keyword>
<gene>
    <name evidence="3" type="ORF">EV139_1799</name>
</gene>
<dbReference type="Pfam" id="PF00239">
    <property type="entry name" value="Resolvase"/>
    <property type="match status" value="1"/>
</dbReference>
<dbReference type="Pfam" id="PF07508">
    <property type="entry name" value="Recombinase"/>
    <property type="match status" value="1"/>
</dbReference>
<reference evidence="3 4" key="1">
    <citation type="journal article" date="2015" name="Stand. Genomic Sci.">
        <title>Genomic Encyclopedia of Bacterial and Archaeal Type Strains, Phase III: the genomes of soil and plant-associated and newly described type strains.</title>
        <authorList>
            <person name="Whitman W.B."/>
            <person name="Woyke T."/>
            <person name="Klenk H.P."/>
            <person name="Zhou Y."/>
            <person name="Lilburn T.G."/>
            <person name="Beck B.J."/>
            <person name="De Vos P."/>
            <person name="Vandamme P."/>
            <person name="Eisen J.A."/>
            <person name="Garrity G."/>
            <person name="Hugenholtz P."/>
            <person name="Kyrpides N.C."/>
        </authorList>
    </citation>
    <scope>NUCLEOTIDE SEQUENCE [LARGE SCALE GENOMIC DNA]</scope>
    <source>
        <strain evidence="3 4">RF6</strain>
    </source>
</reference>
<dbReference type="PROSITE" id="PS51736">
    <property type="entry name" value="RECOMBINASES_3"/>
    <property type="match status" value="1"/>
</dbReference>
<dbReference type="Gene3D" id="3.90.1750.20">
    <property type="entry name" value="Putative Large Serine Recombinase, Chain B, Domain 2"/>
    <property type="match status" value="1"/>
</dbReference>
<dbReference type="InterPro" id="IPR006119">
    <property type="entry name" value="Resolv_N"/>
</dbReference>
<evidence type="ECO:0000313" key="4">
    <source>
        <dbReference type="Proteomes" id="UP000291832"/>
    </source>
</evidence>
<dbReference type="EMBL" id="SHKI01000004">
    <property type="protein sequence ID" value="RZT66362.1"/>
    <property type="molecule type" value="Genomic_DNA"/>
</dbReference>
<dbReference type="SMART" id="SM00857">
    <property type="entry name" value="Resolvase"/>
    <property type="match status" value="1"/>
</dbReference>
<feature type="domain" description="Recombinase" evidence="2">
    <location>
        <begin position="165"/>
        <end position="290"/>
    </location>
</feature>
<evidence type="ECO:0000259" key="2">
    <source>
        <dbReference type="PROSITE" id="PS51737"/>
    </source>
</evidence>
<protein>
    <submittedName>
        <fullName evidence="3">DNA invertase Pin-like site-specific DNA recombinase</fullName>
    </submittedName>
</protein>
<evidence type="ECO:0000259" key="1">
    <source>
        <dbReference type="PROSITE" id="PS51736"/>
    </source>
</evidence>
<organism evidence="3 4">
    <name type="scientific">Leucobacter luti</name>
    <dbReference type="NCBI Taxonomy" id="340320"/>
    <lineage>
        <taxon>Bacteria</taxon>
        <taxon>Bacillati</taxon>
        <taxon>Actinomycetota</taxon>
        <taxon>Actinomycetes</taxon>
        <taxon>Micrococcales</taxon>
        <taxon>Microbacteriaceae</taxon>
        <taxon>Leucobacter</taxon>
    </lineage>
</organism>
<dbReference type="Gene3D" id="3.40.50.1390">
    <property type="entry name" value="Resolvase, N-terminal catalytic domain"/>
    <property type="match status" value="1"/>
</dbReference>
<dbReference type="InterPro" id="IPR036162">
    <property type="entry name" value="Resolvase-like_N_sf"/>
</dbReference>
<sequence>MDAVRKESASDQLKVVVYARQSVHEEQGIKQQVDDCRAEAKRRGWRIVHVYEDDATSGSKERGPGTGWARMLKDFDDGAFDAVLVNDTDRLTRSLGDILELRPPKRDMRVLTVRGSIDTDDPTHDFSLKFLVLFAEREVKQKAQRTERYAVERRKLGHPTAGRTPHGYRWVPAIQRDERGTRYSVDHDEAADVKRIFEEFLAGAKLGQIARDLNTDGRRTRAEAQWGASTVRRVLMNPLYAALLPPSQETGRFDISSIDLAECAPGAWEPIIDEATVAATRGRLVGVKPTHSGTARRWLLSGLAVCAVPGCRRPVRAASGETHPTPRVDGSGRAPAKRYHAYRCVEGHFMRNGDIIDEFVKEVCILRLEQPDASDLLVAKEQGPDVGLLTSQRIALEKREESIGSLIARGKMSATAAEAALDELAEERRAVIDRIASAVRADPLADVVASGDARAWWEHATLARRRSVVDALMTVAIRRAGQGRRITTLEGAAETVGIEWREPAA</sequence>
<dbReference type="PANTHER" id="PTHR30461">
    <property type="entry name" value="DNA-INVERTASE FROM LAMBDOID PROPHAGE"/>
    <property type="match status" value="1"/>
</dbReference>
<dbReference type="PROSITE" id="PS51737">
    <property type="entry name" value="RECOMBINASE_DNA_BIND"/>
    <property type="match status" value="1"/>
</dbReference>
<proteinExistence type="predicted"/>
<dbReference type="InterPro" id="IPR011109">
    <property type="entry name" value="DNA_bind_recombinase_dom"/>
</dbReference>
<dbReference type="Proteomes" id="UP000291832">
    <property type="component" value="Unassembled WGS sequence"/>
</dbReference>
<dbReference type="PANTHER" id="PTHR30461:SF23">
    <property type="entry name" value="DNA RECOMBINASE-RELATED"/>
    <property type="match status" value="1"/>
</dbReference>
<dbReference type="GO" id="GO:0000150">
    <property type="term" value="F:DNA strand exchange activity"/>
    <property type="evidence" value="ECO:0007669"/>
    <property type="project" value="InterPro"/>
</dbReference>
<dbReference type="OrthoDB" id="4500247at2"/>
<dbReference type="InterPro" id="IPR050639">
    <property type="entry name" value="SSR_resolvase"/>
</dbReference>
<dbReference type="SUPFAM" id="SSF53041">
    <property type="entry name" value="Resolvase-like"/>
    <property type="match status" value="1"/>
</dbReference>
<name>A0A4Q7U243_9MICO</name>
<accession>A0A4Q7U243</accession>
<comment type="caution">
    <text evidence="3">The sequence shown here is derived from an EMBL/GenBank/DDBJ whole genome shotgun (WGS) entry which is preliminary data.</text>
</comment>
<dbReference type="CDD" id="cd00338">
    <property type="entry name" value="Ser_Recombinase"/>
    <property type="match status" value="1"/>
</dbReference>
<dbReference type="GO" id="GO:0003677">
    <property type="term" value="F:DNA binding"/>
    <property type="evidence" value="ECO:0007669"/>
    <property type="project" value="InterPro"/>
</dbReference>
<evidence type="ECO:0000313" key="3">
    <source>
        <dbReference type="EMBL" id="RZT66362.1"/>
    </source>
</evidence>
<dbReference type="InterPro" id="IPR038109">
    <property type="entry name" value="DNA_bind_recomb_sf"/>
</dbReference>
<feature type="domain" description="Resolvase/invertase-type recombinase catalytic" evidence="1">
    <location>
        <begin position="14"/>
        <end position="157"/>
    </location>
</feature>
<dbReference type="AlphaFoldDB" id="A0A4Q7U243"/>